<name>A0ABN1NEA6_9ACTN</name>
<keyword evidence="1 3" id="KW-0378">Hydrolase</keyword>
<evidence type="ECO:0000256" key="1">
    <source>
        <dbReference type="ARBA" id="ARBA00022801"/>
    </source>
</evidence>
<dbReference type="InterPro" id="IPR008928">
    <property type="entry name" value="6-hairpin_glycosidase_sf"/>
</dbReference>
<dbReference type="PANTHER" id="PTHR36845:SF1">
    <property type="entry name" value="HYDROLASE, PUTATIVE (AFU_ORTHOLOGUE AFUA_7G05090)-RELATED"/>
    <property type="match status" value="1"/>
</dbReference>
<comment type="similarity">
    <text evidence="2">Belongs to the glycosyl hydrolase 88 family.</text>
</comment>
<dbReference type="InterPro" id="IPR052369">
    <property type="entry name" value="UG_Glycosaminoglycan_Hydrolase"/>
</dbReference>
<dbReference type="SUPFAM" id="SSF48208">
    <property type="entry name" value="Six-hairpin glycosidases"/>
    <property type="match status" value="1"/>
</dbReference>
<sequence length="392" mass="43897">MTETIASAAGGLHPPASLRAAAERALGVAQEKVDRLVTAHGDYFPLYTERGRWHHDKEPWTNWCEGFLGGQMWIFAEVTGDPLWRRRAEHYSLLVEPRKHDRTVHDLGFVFWPTWKRWYDLTGDPSRNDVVVTAGRTMGLRYNPAGRYLRSFLAPDSLFIDIMMNVGIVFHAAQHSGDDALLDIAHQHCRTTRRHLVRGDGSTAHEGVFDLETGEFLRQSTQQGWRSDSCWARGQTWALYGFGTCYALTGERDYLDTAIACADHYLARTGDRLVPPNDWDEPDPRLPYESSAAAIAASGLIQLAELVEPVDGERAARYRGHAFAALERLCQEDFLASDDPSWEGVLKHGSYHESKGLGVDESVMWGDYFFTEALHKILGGPLTAVSGPRPTA</sequence>
<organism evidence="3 4">
    <name type="scientific">Streptomyces thermoalcalitolerans</name>
    <dbReference type="NCBI Taxonomy" id="65605"/>
    <lineage>
        <taxon>Bacteria</taxon>
        <taxon>Bacillati</taxon>
        <taxon>Actinomycetota</taxon>
        <taxon>Actinomycetes</taxon>
        <taxon>Kitasatosporales</taxon>
        <taxon>Streptomycetaceae</taxon>
        <taxon>Streptomyces</taxon>
    </lineage>
</organism>
<dbReference type="InterPro" id="IPR010905">
    <property type="entry name" value="Glyco_hydro_88"/>
</dbReference>
<proteinExistence type="inferred from homology"/>
<dbReference type="EMBL" id="BAAAHG010000003">
    <property type="protein sequence ID" value="GAA0904041.1"/>
    <property type="molecule type" value="Genomic_DNA"/>
</dbReference>
<accession>A0ABN1NEA6</accession>
<gene>
    <name evidence="3" type="ORF">GCM10009549_07220</name>
</gene>
<dbReference type="GO" id="GO:0016787">
    <property type="term" value="F:hydrolase activity"/>
    <property type="evidence" value="ECO:0007669"/>
    <property type="project" value="UniProtKB-KW"/>
</dbReference>
<comment type="caution">
    <text evidence="3">The sequence shown here is derived from an EMBL/GenBank/DDBJ whole genome shotgun (WGS) entry which is preliminary data.</text>
</comment>
<reference evidence="3 4" key="1">
    <citation type="journal article" date="2019" name="Int. J. Syst. Evol. Microbiol.">
        <title>The Global Catalogue of Microorganisms (GCM) 10K type strain sequencing project: providing services to taxonomists for standard genome sequencing and annotation.</title>
        <authorList>
            <consortium name="The Broad Institute Genomics Platform"/>
            <consortium name="The Broad Institute Genome Sequencing Center for Infectious Disease"/>
            <person name="Wu L."/>
            <person name="Ma J."/>
        </authorList>
    </citation>
    <scope>NUCLEOTIDE SEQUENCE [LARGE SCALE GENOMIC DNA]</scope>
    <source>
        <strain evidence="3 4">JCM 10673</strain>
    </source>
</reference>
<dbReference type="Proteomes" id="UP001501005">
    <property type="component" value="Unassembled WGS sequence"/>
</dbReference>
<dbReference type="PANTHER" id="PTHR36845">
    <property type="entry name" value="HYDROLASE, PUTATIVE (AFU_ORTHOLOGUE AFUA_7G05090)-RELATED"/>
    <property type="match status" value="1"/>
</dbReference>
<evidence type="ECO:0000256" key="2">
    <source>
        <dbReference type="ARBA" id="ARBA00038358"/>
    </source>
</evidence>
<dbReference type="RefSeq" id="WP_344046626.1">
    <property type="nucleotide sequence ID" value="NZ_BAAAHG010000003.1"/>
</dbReference>
<protein>
    <submittedName>
        <fullName evidence="3">Glycoside hydrolase family 88 protein</fullName>
    </submittedName>
</protein>
<dbReference type="Gene3D" id="1.50.10.10">
    <property type="match status" value="1"/>
</dbReference>
<keyword evidence="4" id="KW-1185">Reference proteome</keyword>
<evidence type="ECO:0000313" key="3">
    <source>
        <dbReference type="EMBL" id="GAA0904041.1"/>
    </source>
</evidence>
<evidence type="ECO:0000313" key="4">
    <source>
        <dbReference type="Proteomes" id="UP001501005"/>
    </source>
</evidence>
<dbReference type="InterPro" id="IPR012341">
    <property type="entry name" value="6hp_glycosidase-like_sf"/>
</dbReference>
<dbReference type="Pfam" id="PF07470">
    <property type="entry name" value="Glyco_hydro_88"/>
    <property type="match status" value="1"/>
</dbReference>